<organism evidence="2 3">
    <name type="scientific">Iris pallida</name>
    <name type="common">Sweet iris</name>
    <dbReference type="NCBI Taxonomy" id="29817"/>
    <lineage>
        <taxon>Eukaryota</taxon>
        <taxon>Viridiplantae</taxon>
        <taxon>Streptophyta</taxon>
        <taxon>Embryophyta</taxon>
        <taxon>Tracheophyta</taxon>
        <taxon>Spermatophyta</taxon>
        <taxon>Magnoliopsida</taxon>
        <taxon>Liliopsida</taxon>
        <taxon>Asparagales</taxon>
        <taxon>Iridaceae</taxon>
        <taxon>Iridoideae</taxon>
        <taxon>Irideae</taxon>
        <taxon>Iris</taxon>
    </lineage>
</organism>
<accession>A0AAX6GRY9</accession>
<feature type="transmembrane region" description="Helical" evidence="1">
    <location>
        <begin position="77"/>
        <end position="98"/>
    </location>
</feature>
<keyword evidence="1" id="KW-1133">Transmembrane helix</keyword>
<evidence type="ECO:0000313" key="3">
    <source>
        <dbReference type="Proteomes" id="UP001140949"/>
    </source>
</evidence>
<sequence>MRGARRGWTLEIERVAVLAWRRPALEAHLGWRQGPTGSLSTAWFSREGGGEVLDHRRGSASQFDGKGRRKWREHDQVTAAPGLGFWLLVFFRVSGLLLDTEMGMTSMVDLERVRD</sequence>
<keyword evidence="3" id="KW-1185">Reference proteome</keyword>
<name>A0AAX6GRY9_IRIPA</name>
<dbReference type="EMBL" id="JANAVB010016800">
    <property type="protein sequence ID" value="KAJ6831302.1"/>
    <property type="molecule type" value="Genomic_DNA"/>
</dbReference>
<reference evidence="2" key="1">
    <citation type="journal article" date="2023" name="GigaByte">
        <title>Genome assembly of the bearded iris, Iris pallida Lam.</title>
        <authorList>
            <person name="Bruccoleri R.E."/>
            <person name="Oakeley E.J."/>
            <person name="Faust A.M.E."/>
            <person name="Altorfer M."/>
            <person name="Dessus-Babus S."/>
            <person name="Burckhardt D."/>
            <person name="Oertli M."/>
            <person name="Naumann U."/>
            <person name="Petersen F."/>
            <person name="Wong J."/>
        </authorList>
    </citation>
    <scope>NUCLEOTIDE SEQUENCE</scope>
    <source>
        <strain evidence="2">GSM-AAB239-AS_SAM_17_03QT</strain>
    </source>
</reference>
<evidence type="ECO:0000256" key="1">
    <source>
        <dbReference type="SAM" id="Phobius"/>
    </source>
</evidence>
<comment type="caution">
    <text evidence="2">The sequence shown here is derived from an EMBL/GenBank/DDBJ whole genome shotgun (WGS) entry which is preliminary data.</text>
</comment>
<protein>
    <submittedName>
        <fullName evidence="2">Glycine-rich cell wall structural protein 1.0-like</fullName>
    </submittedName>
</protein>
<keyword evidence="1" id="KW-0472">Membrane</keyword>
<reference evidence="2" key="2">
    <citation type="submission" date="2023-04" db="EMBL/GenBank/DDBJ databases">
        <authorList>
            <person name="Bruccoleri R.E."/>
            <person name="Oakeley E.J."/>
            <person name="Faust A.-M."/>
            <person name="Dessus-Babus S."/>
            <person name="Altorfer M."/>
            <person name="Burckhardt D."/>
            <person name="Oertli M."/>
            <person name="Naumann U."/>
            <person name="Petersen F."/>
            <person name="Wong J."/>
        </authorList>
    </citation>
    <scope>NUCLEOTIDE SEQUENCE</scope>
    <source>
        <strain evidence="2">GSM-AAB239-AS_SAM_17_03QT</strain>
        <tissue evidence="2">Leaf</tissue>
    </source>
</reference>
<dbReference type="Proteomes" id="UP001140949">
    <property type="component" value="Unassembled WGS sequence"/>
</dbReference>
<dbReference type="AlphaFoldDB" id="A0AAX6GRY9"/>
<gene>
    <name evidence="2" type="ORF">M6B38_349340</name>
</gene>
<keyword evidence="1" id="KW-0812">Transmembrane</keyword>
<evidence type="ECO:0000313" key="2">
    <source>
        <dbReference type="EMBL" id="KAJ6831302.1"/>
    </source>
</evidence>
<proteinExistence type="predicted"/>